<keyword evidence="3" id="KW-1185">Reference proteome</keyword>
<feature type="domain" description="DUF7919" evidence="1">
    <location>
        <begin position="1"/>
        <end position="145"/>
    </location>
</feature>
<evidence type="ECO:0000313" key="2">
    <source>
        <dbReference type="EMBL" id="MPY34121.1"/>
    </source>
</evidence>
<dbReference type="AlphaFoldDB" id="A0A5N8VFX3"/>
<dbReference type="EMBL" id="VJZD01000100">
    <property type="protein sequence ID" value="MPY34121.1"/>
    <property type="molecule type" value="Genomic_DNA"/>
</dbReference>
<dbReference type="InterPro" id="IPR057679">
    <property type="entry name" value="DUF7919"/>
</dbReference>
<reference evidence="2 3" key="1">
    <citation type="submission" date="2019-07" db="EMBL/GenBank/DDBJ databases">
        <title>New species of Amycolatopsis and Streptomyces.</title>
        <authorList>
            <person name="Duangmal K."/>
            <person name="Teo W.F.A."/>
            <person name="Lipun K."/>
        </authorList>
    </citation>
    <scope>NUCLEOTIDE SEQUENCE [LARGE SCALE GENOMIC DNA]</scope>
    <source>
        <strain evidence="2 3">NBRC 109810</strain>
    </source>
</reference>
<comment type="caution">
    <text evidence="2">The sequence shown here is derived from an EMBL/GenBank/DDBJ whole genome shotgun (WGS) entry which is preliminary data.</text>
</comment>
<dbReference type="Pfam" id="PF25535">
    <property type="entry name" value="DUF7919"/>
    <property type="match status" value="1"/>
</dbReference>
<evidence type="ECO:0000259" key="1">
    <source>
        <dbReference type="Pfam" id="PF25535"/>
    </source>
</evidence>
<name>A0A5N8VFX3_9ACTN</name>
<sequence length="177" mass="19510">MFHEDLSAYAYSDADDIFGDPTTGVRFVSFRPAYERLNVGWLEAGRPWTRGRGPEGFTDKLLEILAAQQVNEMLGLHYCDLCGAAPFDSHPWFTPRPGHRCAAAGTGELRVPGPPGVAFAAPQLIGHYVADHGYLPPRTFRDAVLAFDPRQAAATSYPWTGFPWIPDGAELYDARVE</sequence>
<proteinExistence type="predicted"/>
<evidence type="ECO:0000313" key="3">
    <source>
        <dbReference type="Proteomes" id="UP000325849"/>
    </source>
</evidence>
<accession>A0A5N8VFX3</accession>
<gene>
    <name evidence="2" type="ORF">FNH09_23585</name>
</gene>
<protein>
    <recommendedName>
        <fullName evidence="1">DUF7919 domain-containing protein</fullName>
    </recommendedName>
</protein>
<dbReference type="Proteomes" id="UP000325849">
    <property type="component" value="Unassembled WGS sequence"/>
</dbReference>
<organism evidence="2 3">
    <name type="scientific">Streptomyces adustus</name>
    <dbReference type="NCBI Taxonomy" id="1609272"/>
    <lineage>
        <taxon>Bacteria</taxon>
        <taxon>Bacillati</taxon>
        <taxon>Actinomycetota</taxon>
        <taxon>Actinomycetes</taxon>
        <taxon>Kitasatosporales</taxon>
        <taxon>Streptomycetaceae</taxon>
        <taxon>Streptomyces</taxon>
    </lineage>
</organism>
<dbReference type="RefSeq" id="WP_162468988.1">
    <property type="nucleotide sequence ID" value="NZ_VJZD01000100.1"/>
</dbReference>